<dbReference type="PROSITE" id="PS51257">
    <property type="entry name" value="PROKAR_LIPOPROTEIN"/>
    <property type="match status" value="1"/>
</dbReference>
<keyword evidence="5" id="KW-0574">Periplasm</keyword>
<keyword evidence="7" id="KW-0408">Iron</keyword>
<name>A0A1J5PVW2_9ZZZZ</name>
<dbReference type="Gene3D" id="1.10.760.10">
    <property type="entry name" value="Cytochrome c-like domain"/>
    <property type="match status" value="2"/>
</dbReference>
<protein>
    <submittedName>
        <fullName evidence="9">Cytochrome c-552</fullName>
    </submittedName>
</protein>
<comment type="subcellular location">
    <subcellularLocation>
        <location evidence="1">Periplasm</location>
    </subcellularLocation>
</comment>
<evidence type="ECO:0000256" key="6">
    <source>
        <dbReference type="ARBA" id="ARBA00022982"/>
    </source>
</evidence>
<dbReference type="Pfam" id="PF00034">
    <property type="entry name" value="Cytochrom_C"/>
    <property type="match status" value="2"/>
</dbReference>
<dbReference type="SUPFAM" id="SSF46626">
    <property type="entry name" value="Cytochrome c"/>
    <property type="match status" value="2"/>
</dbReference>
<keyword evidence="6" id="KW-0249">Electron transport</keyword>
<feature type="domain" description="Cytochrome c" evidence="8">
    <location>
        <begin position="123"/>
        <end position="210"/>
    </location>
</feature>
<proteinExistence type="predicted"/>
<keyword evidence="4" id="KW-0479">Metal-binding</keyword>
<dbReference type="GO" id="GO:0042597">
    <property type="term" value="C:periplasmic space"/>
    <property type="evidence" value="ECO:0007669"/>
    <property type="project" value="UniProtKB-SubCell"/>
</dbReference>
<evidence type="ECO:0000259" key="8">
    <source>
        <dbReference type="PROSITE" id="PS51007"/>
    </source>
</evidence>
<evidence type="ECO:0000313" key="9">
    <source>
        <dbReference type="EMBL" id="OIQ75000.1"/>
    </source>
</evidence>
<feature type="domain" description="Cytochrome c" evidence="8">
    <location>
        <begin position="13"/>
        <end position="113"/>
    </location>
</feature>
<evidence type="ECO:0000256" key="7">
    <source>
        <dbReference type="ARBA" id="ARBA00023004"/>
    </source>
</evidence>
<evidence type="ECO:0000256" key="1">
    <source>
        <dbReference type="ARBA" id="ARBA00004418"/>
    </source>
</evidence>
<keyword evidence="2" id="KW-0813">Transport</keyword>
<gene>
    <name evidence="9" type="primary">cyc1_5</name>
    <name evidence="9" type="ORF">GALL_433390</name>
</gene>
<reference evidence="9" key="1">
    <citation type="submission" date="2016-10" db="EMBL/GenBank/DDBJ databases">
        <title>Sequence of Gallionella enrichment culture.</title>
        <authorList>
            <person name="Poehlein A."/>
            <person name="Muehling M."/>
            <person name="Daniel R."/>
        </authorList>
    </citation>
    <scope>NUCLEOTIDE SEQUENCE</scope>
</reference>
<dbReference type="InterPro" id="IPR009056">
    <property type="entry name" value="Cyt_c-like_dom"/>
</dbReference>
<organism evidence="9">
    <name type="scientific">mine drainage metagenome</name>
    <dbReference type="NCBI Taxonomy" id="410659"/>
    <lineage>
        <taxon>unclassified sequences</taxon>
        <taxon>metagenomes</taxon>
        <taxon>ecological metagenomes</taxon>
    </lineage>
</organism>
<dbReference type="InterPro" id="IPR024167">
    <property type="entry name" value="Cytochrome_c4-like"/>
</dbReference>
<dbReference type="PIRSF" id="PIRSF000005">
    <property type="entry name" value="Cytochrome_c4"/>
    <property type="match status" value="1"/>
</dbReference>
<dbReference type="InterPro" id="IPR036909">
    <property type="entry name" value="Cyt_c-like_dom_sf"/>
</dbReference>
<dbReference type="AlphaFoldDB" id="A0A1J5PVW2"/>
<evidence type="ECO:0000256" key="5">
    <source>
        <dbReference type="ARBA" id="ARBA00022764"/>
    </source>
</evidence>
<comment type="caution">
    <text evidence="9">The sequence shown here is derived from an EMBL/GenBank/DDBJ whole genome shotgun (WGS) entry which is preliminary data.</text>
</comment>
<dbReference type="PANTHER" id="PTHR33751:SF9">
    <property type="entry name" value="CYTOCHROME C4"/>
    <property type="match status" value="1"/>
</dbReference>
<evidence type="ECO:0000256" key="2">
    <source>
        <dbReference type="ARBA" id="ARBA00022448"/>
    </source>
</evidence>
<dbReference type="GO" id="GO:0005506">
    <property type="term" value="F:iron ion binding"/>
    <property type="evidence" value="ECO:0007669"/>
    <property type="project" value="InterPro"/>
</dbReference>
<dbReference type="PANTHER" id="PTHR33751">
    <property type="entry name" value="CBB3-TYPE CYTOCHROME C OXIDASE SUBUNIT FIXP"/>
    <property type="match status" value="1"/>
</dbReference>
<dbReference type="GO" id="GO:0020037">
    <property type="term" value="F:heme binding"/>
    <property type="evidence" value="ECO:0007669"/>
    <property type="project" value="InterPro"/>
</dbReference>
<evidence type="ECO:0000256" key="4">
    <source>
        <dbReference type="ARBA" id="ARBA00022723"/>
    </source>
</evidence>
<sequence length="212" mass="23249">MKFSRIFLALPLALLAAGCASLEHSRDLANPNVSGTTLAQQVCSACHGVDGHAVSPNFPNLAAQQPVYFMAQLKEFRGHNRLDPAGFEYMWGISQHLTDDQIKGLAAYFSQQLPKPNLAGDAQSMAAGKQIFEQGIAEKQTIACMVCHGPKAQGRATFPRLANQHRDYLVKQLHVFQETEGRPGTPMKQITHFLTDPEMQAVASYLQSMPVN</sequence>
<dbReference type="InterPro" id="IPR050597">
    <property type="entry name" value="Cytochrome_c_Oxidase_Subunit"/>
</dbReference>
<accession>A0A1J5PVW2</accession>
<keyword evidence="3" id="KW-0349">Heme</keyword>
<dbReference type="GO" id="GO:0009055">
    <property type="term" value="F:electron transfer activity"/>
    <property type="evidence" value="ECO:0007669"/>
    <property type="project" value="InterPro"/>
</dbReference>
<dbReference type="PROSITE" id="PS51007">
    <property type="entry name" value="CYTC"/>
    <property type="match status" value="2"/>
</dbReference>
<dbReference type="EMBL" id="MLJW01002312">
    <property type="protein sequence ID" value="OIQ75000.1"/>
    <property type="molecule type" value="Genomic_DNA"/>
</dbReference>
<evidence type="ECO:0000256" key="3">
    <source>
        <dbReference type="ARBA" id="ARBA00022617"/>
    </source>
</evidence>